<evidence type="ECO:0000256" key="10">
    <source>
        <dbReference type="SAM" id="Coils"/>
    </source>
</evidence>
<dbReference type="PROSITE" id="PS00411">
    <property type="entry name" value="KINESIN_MOTOR_1"/>
    <property type="match status" value="1"/>
</dbReference>
<keyword evidence="4 8" id="KW-0547">Nucleotide-binding</keyword>
<organism evidence="13">
    <name type="scientific">Alexandrium monilatum</name>
    <dbReference type="NCBI Taxonomy" id="311494"/>
    <lineage>
        <taxon>Eukaryota</taxon>
        <taxon>Sar</taxon>
        <taxon>Alveolata</taxon>
        <taxon>Dinophyceae</taxon>
        <taxon>Gonyaulacales</taxon>
        <taxon>Pyrocystaceae</taxon>
        <taxon>Alexandrium</taxon>
    </lineage>
</organism>
<evidence type="ECO:0000256" key="9">
    <source>
        <dbReference type="RuleBase" id="RU000394"/>
    </source>
</evidence>
<evidence type="ECO:0000256" key="1">
    <source>
        <dbReference type="ARBA" id="ARBA00004245"/>
    </source>
</evidence>
<dbReference type="PRINTS" id="PR00380">
    <property type="entry name" value="KINESINHEAVY"/>
</dbReference>
<dbReference type="GO" id="GO:0051231">
    <property type="term" value="P:spindle elongation"/>
    <property type="evidence" value="ECO:0007669"/>
    <property type="project" value="TreeGrafter"/>
</dbReference>
<dbReference type="InterPro" id="IPR001752">
    <property type="entry name" value="Kinesin_motor_dom"/>
</dbReference>
<accession>A0A7S4QMJ6</accession>
<dbReference type="GO" id="GO:0005876">
    <property type="term" value="C:spindle microtubule"/>
    <property type="evidence" value="ECO:0007669"/>
    <property type="project" value="TreeGrafter"/>
</dbReference>
<dbReference type="SMART" id="SM00129">
    <property type="entry name" value="KISc"/>
    <property type="match status" value="1"/>
</dbReference>
<feature type="region of interest" description="Disordered" evidence="11">
    <location>
        <begin position="45"/>
        <end position="104"/>
    </location>
</feature>
<evidence type="ECO:0000256" key="11">
    <source>
        <dbReference type="SAM" id="MobiDB-lite"/>
    </source>
</evidence>
<evidence type="ECO:0000256" key="6">
    <source>
        <dbReference type="ARBA" id="ARBA00023175"/>
    </source>
</evidence>
<keyword evidence="3 9" id="KW-0493">Microtubule</keyword>
<feature type="binding site" evidence="8">
    <location>
        <begin position="207"/>
        <end position="214"/>
    </location>
    <ligand>
        <name>ATP</name>
        <dbReference type="ChEBI" id="CHEBI:30616"/>
    </ligand>
</feature>
<feature type="compositionally biased region" description="Low complexity" evidence="11">
    <location>
        <begin position="815"/>
        <end position="832"/>
    </location>
</feature>
<gene>
    <name evidence="13" type="ORF">AMON00008_LOCUS22789</name>
</gene>
<evidence type="ECO:0000256" key="8">
    <source>
        <dbReference type="PROSITE-ProRule" id="PRU00283"/>
    </source>
</evidence>
<dbReference type="InterPro" id="IPR019821">
    <property type="entry name" value="Kinesin_motor_CS"/>
</dbReference>
<dbReference type="GO" id="GO:0090307">
    <property type="term" value="P:mitotic spindle assembly"/>
    <property type="evidence" value="ECO:0007669"/>
    <property type="project" value="TreeGrafter"/>
</dbReference>
<dbReference type="PANTHER" id="PTHR47970">
    <property type="entry name" value="KINESIN-LIKE PROTEIN KIF11"/>
    <property type="match status" value="1"/>
</dbReference>
<evidence type="ECO:0000256" key="5">
    <source>
        <dbReference type="ARBA" id="ARBA00022840"/>
    </source>
</evidence>
<dbReference type="GO" id="GO:0005524">
    <property type="term" value="F:ATP binding"/>
    <property type="evidence" value="ECO:0007669"/>
    <property type="project" value="UniProtKB-UniRule"/>
</dbReference>
<keyword evidence="7" id="KW-0206">Cytoskeleton</keyword>
<keyword evidence="6 8" id="KW-0505">Motor protein</keyword>
<evidence type="ECO:0000256" key="7">
    <source>
        <dbReference type="ARBA" id="ARBA00023212"/>
    </source>
</evidence>
<dbReference type="InterPro" id="IPR047149">
    <property type="entry name" value="KIF11-like"/>
</dbReference>
<dbReference type="PANTHER" id="PTHR47970:SF12">
    <property type="entry name" value="KINESIN FAMILY MEMBER 11"/>
    <property type="match status" value="1"/>
</dbReference>
<proteinExistence type="inferred from homology"/>
<feature type="region of interest" description="Disordered" evidence="11">
    <location>
        <begin position="788"/>
        <end position="847"/>
    </location>
</feature>
<dbReference type="InterPro" id="IPR027417">
    <property type="entry name" value="P-loop_NTPase"/>
</dbReference>
<feature type="compositionally biased region" description="Polar residues" evidence="11">
    <location>
        <begin position="547"/>
        <end position="564"/>
    </location>
</feature>
<dbReference type="GO" id="GO:0008574">
    <property type="term" value="F:plus-end-directed microtubule motor activity"/>
    <property type="evidence" value="ECO:0007669"/>
    <property type="project" value="TreeGrafter"/>
</dbReference>
<evidence type="ECO:0000256" key="4">
    <source>
        <dbReference type="ARBA" id="ARBA00022741"/>
    </source>
</evidence>
<keyword evidence="2" id="KW-0963">Cytoplasm</keyword>
<evidence type="ECO:0000256" key="2">
    <source>
        <dbReference type="ARBA" id="ARBA00022490"/>
    </source>
</evidence>
<feature type="compositionally biased region" description="Low complexity" evidence="11">
    <location>
        <begin position="57"/>
        <end position="67"/>
    </location>
</feature>
<dbReference type="SUPFAM" id="SSF52540">
    <property type="entry name" value="P-loop containing nucleoside triphosphate hydrolases"/>
    <property type="match status" value="1"/>
</dbReference>
<sequence length="893" mass="94960">MSGVPAVLAPVMAHASDAADDAAGPGCSRSPPEVRRAIMGGPVFPCRGSPEDSKTDPAAVAGASAAPPLTPRRWTFEAGTPKTAPVGRPVSGPRATGSSPGRGMSVERRFGAEAKGDVTLCVRLRPGPKPEACVVVEPKDCVRLRAVSAPGPAPGAFAGRYEMCEALYRCDHAFGPESTQEQVYAKAVAPIADAVIRGYNGAVIAYGQTGAGKTHTMVGGRTPEGRGVTPRVVADIFAGLADKASWMVAVTALEIYNERVRDLLSPSGTTSVEIHECVSEDQRQSFRCPDATMWPARSPADALAALSEVVRRRETAFTDMNDRSSRSHLVFTICVWQSDDENSTTLHTRLHLVDLAGSERLKRSAGVDSALGGLALTPRGGGSTPNTPHSARHSARSSGSNTPSHRSPRNSLGRAGSASTQSRPREQQRREAVDINKSLSQLALVIQRLTMAGPQQYVPYRDSMLTRLLAESFGGSSKTCLIIACSPLLEDREETRSSLDFGRRAKLVRNKPRINAVSKEKPPEVVSAYMSGPLPGVEVQPAPSQPSPGTSTSASAEGSRTQLVSASASTTSAAWDQASHGLDLSLLLPQPISEGMLLGSSASQAGHEDPRLQAALADAAEMRRENAELRQQLEEVRLRAALADAAEARAESAELRKQLEAEAAETRQLRERLIAHLQESSAMPCTSSRKAAEEAMRLEQEKAGAIAKFEEQIMALRLGWEDDVARLEAEKGAAARRVKACLARRYQEDAAQLREVQATALAQAEAEKNRLREELQHAEKEVLRLREQQASTEVQLAEARARSDRADWPEAPGLSPRDAAAQAASEARPPEACASTEPPLVSRRAWPEAPLLPPRRWAAEAVPSGGADVAAGRACCAGAAGTPRRSGGLDAGE</sequence>
<keyword evidence="10" id="KW-0175">Coiled coil</keyword>
<comment type="subcellular location">
    <subcellularLocation>
        <location evidence="1">Cytoplasm</location>
        <location evidence="1">Cytoskeleton</location>
    </subcellularLocation>
</comment>
<dbReference type="Gene3D" id="3.40.850.10">
    <property type="entry name" value="Kinesin motor domain"/>
    <property type="match status" value="1"/>
</dbReference>
<feature type="region of interest" description="Disordered" evidence="11">
    <location>
        <begin position="529"/>
        <end position="565"/>
    </location>
</feature>
<feature type="compositionally biased region" description="Basic and acidic residues" evidence="11">
    <location>
        <begin position="799"/>
        <end position="808"/>
    </location>
</feature>
<dbReference type="Pfam" id="PF00225">
    <property type="entry name" value="Kinesin"/>
    <property type="match status" value="2"/>
</dbReference>
<dbReference type="PROSITE" id="PS50067">
    <property type="entry name" value="KINESIN_MOTOR_2"/>
    <property type="match status" value="1"/>
</dbReference>
<name>A0A7S4QMJ6_9DINO</name>
<dbReference type="GO" id="GO:0008017">
    <property type="term" value="F:microtubule binding"/>
    <property type="evidence" value="ECO:0007669"/>
    <property type="project" value="InterPro"/>
</dbReference>
<keyword evidence="5 8" id="KW-0067">ATP-binding</keyword>
<dbReference type="GO" id="GO:0007018">
    <property type="term" value="P:microtubule-based movement"/>
    <property type="evidence" value="ECO:0007669"/>
    <property type="project" value="InterPro"/>
</dbReference>
<dbReference type="AlphaFoldDB" id="A0A7S4QMJ6"/>
<comment type="similarity">
    <text evidence="8 9">Belongs to the TRAFAC class myosin-kinesin ATPase superfamily. Kinesin family.</text>
</comment>
<reference evidence="13" key="1">
    <citation type="submission" date="2021-01" db="EMBL/GenBank/DDBJ databases">
        <authorList>
            <person name="Corre E."/>
            <person name="Pelletier E."/>
            <person name="Niang G."/>
            <person name="Scheremetjew M."/>
            <person name="Finn R."/>
            <person name="Kale V."/>
            <person name="Holt S."/>
            <person name="Cochrane G."/>
            <person name="Meng A."/>
            <person name="Brown T."/>
            <person name="Cohen L."/>
        </authorList>
    </citation>
    <scope>NUCLEOTIDE SEQUENCE</scope>
    <source>
        <strain evidence="13">CCMP3105</strain>
    </source>
</reference>
<evidence type="ECO:0000313" key="13">
    <source>
        <dbReference type="EMBL" id="CAE4588135.1"/>
    </source>
</evidence>
<feature type="region of interest" description="Disordered" evidence="11">
    <location>
        <begin position="372"/>
        <end position="431"/>
    </location>
</feature>
<evidence type="ECO:0000259" key="12">
    <source>
        <dbReference type="PROSITE" id="PS50067"/>
    </source>
</evidence>
<feature type="coiled-coil region" evidence="10">
    <location>
        <begin position="612"/>
        <end position="708"/>
    </location>
</feature>
<dbReference type="EMBL" id="HBNR01033189">
    <property type="protein sequence ID" value="CAE4588135.1"/>
    <property type="molecule type" value="Transcribed_RNA"/>
</dbReference>
<protein>
    <recommendedName>
        <fullName evidence="9">Kinesin-like protein</fullName>
    </recommendedName>
</protein>
<dbReference type="InterPro" id="IPR036961">
    <property type="entry name" value="Kinesin_motor_dom_sf"/>
</dbReference>
<dbReference type="GO" id="GO:0072686">
    <property type="term" value="C:mitotic spindle"/>
    <property type="evidence" value="ECO:0007669"/>
    <property type="project" value="TreeGrafter"/>
</dbReference>
<feature type="domain" description="Kinesin motor" evidence="12">
    <location>
        <begin position="117"/>
        <end position="508"/>
    </location>
</feature>
<evidence type="ECO:0000256" key="3">
    <source>
        <dbReference type="ARBA" id="ARBA00022701"/>
    </source>
</evidence>